<reference evidence="1" key="1">
    <citation type="submission" date="2020-09" db="EMBL/GenBank/DDBJ databases">
        <authorList>
            <person name="Kim M.K."/>
        </authorList>
    </citation>
    <scope>NUCLEOTIDE SEQUENCE</scope>
    <source>
        <strain evidence="1">BT702</strain>
    </source>
</reference>
<accession>A0A927ARN9</accession>
<gene>
    <name evidence="1" type="ORF">IC229_18420</name>
</gene>
<organism evidence="1 2">
    <name type="scientific">Spirosoma profusum</name>
    <dbReference type="NCBI Taxonomy" id="2771354"/>
    <lineage>
        <taxon>Bacteria</taxon>
        <taxon>Pseudomonadati</taxon>
        <taxon>Bacteroidota</taxon>
        <taxon>Cytophagia</taxon>
        <taxon>Cytophagales</taxon>
        <taxon>Cytophagaceae</taxon>
        <taxon>Spirosoma</taxon>
    </lineage>
</organism>
<dbReference type="Proteomes" id="UP000598820">
    <property type="component" value="Unassembled WGS sequence"/>
</dbReference>
<evidence type="ECO:0000313" key="1">
    <source>
        <dbReference type="EMBL" id="MBD2702628.1"/>
    </source>
</evidence>
<dbReference type="EMBL" id="JACWZY010000016">
    <property type="protein sequence ID" value="MBD2702628.1"/>
    <property type="molecule type" value="Genomic_DNA"/>
</dbReference>
<evidence type="ECO:0008006" key="3">
    <source>
        <dbReference type="Google" id="ProtNLM"/>
    </source>
</evidence>
<name>A0A927ARN9_9BACT</name>
<dbReference type="InterPro" id="IPR011008">
    <property type="entry name" value="Dimeric_a/b-barrel"/>
</dbReference>
<evidence type="ECO:0000313" key="2">
    <source>
        <dbReference type="Proteomes" id="UP000598820"/>
    </source>
</evidence>
<dbReference type="AlphaFoldDB" id="A0A927ARN9"/>
<keyword evidence="2" id="KW-1185">Reference proteome</keyword>
<protein>
    <recommendedName>
        <fullName evidence="3">ABM domain-containing protein</fullName>
    </recommendedName>
</protein>
<sequence length="101" mass="11559">MYVRTLDGLLADSEQQLAIDYIRQSIGPALRRQAGFVSACFWHNPASGQSQLVLIWDSEADRQRAEADGFLRTLLAHLAQYYAAPPRYQHYEIHVQINSLR</sequence>
<proteinExistence type="predicted"/>
<dbReference type="SUPFAM" id="SSF54909">
    <property type="entry name" value="Dimeric alpha+beta barrel"/>
    <property type="match status" value="1"/>
</dbReference>
<comment type="caution">
    <text evidence="1">The sequence shown here is derived from an EMBL/GenBank/DDBJ whole genome shotgun (WGS) entry which is preliminary data.</text>
</comment>
<dbReference type="RefSeq" id="WP_190888479.1">
    <property type="nucleotide sequence ID" value="NZ_JACWZY010000016.1"/>
</dbReference>